<comment type="caution">
    <text evidence="4">The sequence shown here is derived from an EMBL/GenBank/DDBJ whole genome shotgun (WGS) entry which is preliminary data.</text>
</comment>
<keyword evidence="5" id="KW-1185">Reference proteome</keyword>
<reference evidence="4 5" key="1">
    <citation type="journal article" date="2014" name="PLoS Genet.">
        <title>Phylogenetically driven sequencing of extremely halophilic archaea reveals strategies for static and dynamic osmo-response.</title>
        <authorList>
            <person name="Becker E.A."/>
            <person name="Seitzer P.M."/>
            <person name="Tritt A."/>
            <person name="Larsen D."/>
            <person name="Krusor M."/>
            <person name="Yao A.I."/>
            <person name="Wu D."/>
            <person name="Madern D."/>
            <person name="Eisen J.A."/>
            <person name="Darling A.E."/>
            <person name="Facciotti M.T."/>
        </authorList>
    </citation>
    <scope>NUCLEOTIDE SEQUENCE [LARGE SCALE GENOMIC DNA]</scope>
    <source>
        <strain evidence="4 5">JCM 13560</strain>
    </source>
</reference>
<evidence type="ECO:0000313" key="4">
    <source>
        <dbReference type="EMBL" id="EMA70121.1"/>
    </source>
</evidence>
<feature type="compositionally biased region" description="Basic and acidic residues" evidence="1">
    <location>
        <begin position="62"/>
        <end position="71"/>
    </location>
</feature>
<dbReference type="EMBL" id="AOJI01000011">
    <property type="protein sequence ID" value="EMA70121.1"/>
    <property type="molecule type" value="Genomic_DNA"/>
</dbReference>
<dbReference type="Proteomes" id="UP000011575">
    <property type="component" value="Unassembled WGS sequence"/>
</dbReference>
<keyword evidence="2" id="KW-1133">Transmembrane helix</keyword>
<protein>
    <recommendedName>
        <fullName evidence="3">DUF7577 domain-containing protein</fullName>
    </recommendedName>
</protein>
<dbReference type="OrthoDB" id="330661at2157"/>
<feature type="region of interest" description="Disordered" evidence="1">
    <location>
        <begin position="41"/>
        <end position="85"/>
    </location>
</feature>
<dbReference type="PATRIC" id="fig|1230454.4.peg.315"/>
<proteinExistence type="predicted"/>
<gene>
    <name evidence="4" type="ORF">C461_01532</name>
</gene>
<evidence type="ECO:0000256" key="1">
    <source>
        <dbReference type="SAM" id="MobiDB-lite"/>
    </source>
</evidence>
<dbReference type="STRING" id="1230454.C461_01532"/>
<feature type="compositionally biased region" description="Polar residues" evidence="1">
    <location>
        <begin position="52"/>
        <end position="61"/>
    </location>
</feature>
<keyword evidence="2" id="KW-0472">Membrane</keyword>
<name>M0PJ79_9EURY</name>
<evidence type="ECO:0000259" key="3">
    <source>
        <dbReference type="Pfam" id="PF24463"/>
    </source>
</evidence>
<evidence type="ECO:0000256" key="2">
    <source>
        <dbReference type="SAM" id="Phobius"/>
    </source>
</evidence>
<organism evidence="4 5">
    <name type="scientific">Halorubrum aidingense JCM 13560</name>
    <dbReference type="NCBI Taxonomy" id="1230454"/>
    <lineage>
        <taxon>Archaea</taxon>
        <taxon>Methanobacteriati</taxon>
        <taxon>Methanobacteriota</taxon>
        <taxon>Stenosarchaea group</taxon>
        <taxon>Halobacteria</taxon>
        <taxon>Halobacteriales</taxon>
        <taxon>Haloferacaceae</taxon>
        <taxon>Halorubrum</taxon>
    </lineage>
</organism>
<accession>M0PJ79</accession>
<dbReference type="Pfam" id="PF24463">
    <property type="entry name" value="DUF7577"/>
    <property type="match status" value="1"/>
</dbReference>
<keyword evidence="2" id="KW-0812">Transmembrane</keyword>
<feature type="domain" description="DUF7577" evidence="3">
    <location>
        <begin position="85"/>
        <end position="109"/>
    </location>
</feature>
<dbReference type="AlphaFoldDB" id="M0PJ79"/>
<dbReference type="InterPro" id="IPR055999">
    <property type="entry name" value="DUF7577"/>
</dbReference>
<feature type="transmembrane region" description="Helical" evidence="2">
    <location>
        <begin position="6"/>
        <end position="28"/>
    </location>
</feature>
<sequence length="129" mass="13964">MTGGHLVPIAAILATVVLINLVITWLLVRWDRDPAELLGAARYVPEDDEEPGSTTLRTTAGTERHLSRSDPDDGPDPPPLDVDGDTVVCRHCNAENRPGYRYCRWCVRSGFVDDEAGAAPGSAMTEGSF</sequence>
<dbReference type="RefSeq" id="WP_007998026.1">
    <property type="nucleotide sequence ID" value="NZ_AOJI01000011.1"/>
</dbReference>
<evidence type="ECO:0000313" key="5">
    <source>
        <dbReference type="Proteomes" id="UP000011575"/>
    </source>
</evidence>